<feature type="region of interest" description="Disordered" evidence="1">
    <location>
        <begin position="26"/>
        <end position="55"/>
    </location>
</feature>
<proteinExistence type="predicted"/>
<evidence type="ECO:0000256" key="1">
    <source>
        <dbReference type="SAM" id="MobiDB-lite"/>
    </source>
</evidence>
<reference evidence="2" key="1">
    <citation type="submission" date="2020-06" db="EMBL/GenBank/DDBJ databases">
        <authorList>
            <person name="Li T."/>
            <person name="Hu X."/>
            <person name="Zhang T."/>
            <person name="Song X."/>
            <person name="Zhang H."/>
            <person name="Dai N."/>
            <person name="Sheng W."/>
            <person name="Hou X."/>
            <person name="Wei L."/>
        </authorList>
    </citation>
    <scope>NUCLEOTIDE SEQUENCE</scope>
    <source>
        <strain evidence="2">KEN1</strain>
        <tissue evidence="2">Leaf</tissue>
    </source>
</reference>
<feature type="compositionally biased region" description="Basic residues" evidence="1">
    <location>
        <begin position="38"/>
        <end position="55"/>
    </location>
</feature>
<dbReference type="AlphaFoldDB" id="A0AAW2WX11"/>
<reference evidence="2" key="2">
    <citation type="journal article" date="2024" name="Plant">
        <title>Genomic evolution and insights into agronomic trait innovations of Sesamum species.</title>
        <authorList>
            <person name="Miao H."/>
            <person name="Wang L."/>
            <person name="Qu L."/>
            <person name="Liu H."/>
            <person name="Sun Y."/>
            <person name="Le M."/>
            <person name="Wang Q."/>
            <person name="Wei S."/>
            <person name="Zheng Y."/>
            <person name="Lin W."/>
            <person name="Duan Y."/>
            <person name="Cao H."/>
            <person name="Xiong S."/>
            <person name="Wang X."/>
            <person name="Wei L."/>
            <person name="Li C."/>
            <person name="Ma Q."/>
            <person name="Ju M."/>
            <person name="Zhao R."/>
            <person name="Li G."/>
            <person name="Mu C."/>
            <person name="Tian Q."/>
            <person name="Mei H."/>
            <person name="Zhang T."/>
            <person name="Gao T."/>
            <person name="Zhang H."/>
        </authorList>
    </citation>
    <scope>NUCLEOTIDE SEQUENCE</scope>
    <source>
        <strain evidence="2">KEN1</strain>
    </source>
</reference>
<evidence type="ECO:0000313" key="2">
    <source>
        <dbReference type="EMBL" id="KAL0445851.1"/>
    </source>
</evidence>
<dbReference type="EMBL" id="JACGWN010000006">
    <property type="protein sequence ID" value="KAL0445851.1"/>
    <property type="molecule type" value="Genomic_DNA"/>
</dbReference>
<comment type="caution">
    <text evidence="2">The sequence shown here is derived from an EMBL/GenBank/DDBJ whole genome shotgun (WGS) entry which is preliminary data.</text>
</comment>
<gene>
    <name evidence="2" type="ORF">Slati_1713000</name>
</gene>
<protein>
    <submittedName>
        <fullName evidence="2">Uncharacterized protein</fullName>
    </submittedName>
</protein>
<sequence>METHAIASPQPVDSKGPGELQLIEVANVDADVEPSEPKKRKRKHKHRSKSSCSNKSRKCIKSHSECRLSKEVAACAEEEENTKVLKEVTTWCKEARKELKTSSCKVAKLEGEKLVPD</sequence>
<name>A0AAW2WX11_9LAMI</name>
<organism evidence="2">
    <name type="scientific">Sesamum latifolium</name>
    <dbReference type="NCBI Taxonomy" id="2727402"/>
    <lineage>
        <taxon>Eukaryota</taxon>
        <taxon>Viridiplantae</taxon>
        <taxon>Streptophyta</taxon>
        <taxon>Embryophyta</taxon>
        <taxon>Tracheophyta</taxon>
        <taxon>Spermatophyta</taxon>
        <taxon>Magnoliopsida</taxon>
        <taxon>eudicotyledons</taxon>
        <taxon>Gunneridae</taxon>
        <taxon>Pentapetalae</taxon>
        <taxon>asterids</taxon>
        <taxon>lamiids</taxon>
        <taxon>Lamiales</taxon>
        <taxon>Pedaliaceae</taxon>
        <taxon>Sesamum</taxon>
    </lineage>
</organism>
<accession>A0AAW2WX11</accession>